<dbReference type="EMBL" id="QJNS01000067">
    <property type="protein sequence ID" value="RYO89757.1"/>
    <property type="molecule type" value="Genomic_DNA"/>
</dbReference>
<accession>A0ABY0HBN8</accession>
<sequence length="1267" mass="136465">MEPPTKRLKIGQAPYEDGQEENEDELAMTPFQFDTQQDPMYQLDKGRAKAATRLKSTFEQIFEKYEKDFTGVGDEIDLETGEIIVNNGHLESLREPNEDGTRSDEGSTSSDEEERVLGGRSSRNGSQSKSVMTAPSSSSNSLGQTSLDPWDAPFAANHRLSTLAMAPSPFGTPPPFSFGSSFPSSDPADPAWQAPDIPISLFQDSFGFRNHFMGYPGTLEYNSLGQPRIRSSYRDVFGYQPQKRFTCAKAFARKLLPATAPVDTTDTEEDDILLDRPLPDPEPEPAEKAATPFVHTLETESAPVPASEPAPETRGDTAGDKDSAIERPPRKRRRPRRATTADETLNPNYQGIEDTQTTEDGILLGRPLPDPEPKSTEDPAAPTLDTEQAPRPAAEPTPEPIPGPDTKAAPEPTPEIGGDAAGDKDRVIEGLLRKRARPRRATTANKSLNPNNQSPEPLSDVEPEPAEKAAALAVNALETEHAVGPTAETVAEPAPLPLPEPAPETDGGAAGDEDSTTERPRRKRGRPRRATTTDESINANYETGESQATLGLAFTQMPGDLDTSETRTLDTLEPQILEEGSHSTEKSSAMKVGKSDRTPDNDEHLDMSHRRSTRVRKQTDFYGTMVLSTLRRRRRKSHGATAVPEDIVEKEVDQPQVLAQESSQALPEVTVSKEGQSEGAADYSREVETAPINGLESTVNSKLDEPIPVQVSEVPNPSVSGDFTAEEDRGATQGSTEIPRDSGATTVNNDQDPNYSVMDVDRDKTGSQGVESRPTETTWRDEIGPIHSSVTKEGGEQAEQPSSPTEPAICDVAGDHVNSQLDPVDSTGTVQSSGDHEVPKENDDDQQIVQQLESQNPQDSEPTEETTERPTEVEPNESGSSTEAPAQAPPKAESVRVLRSRKQTPVGSAGLPTPPSLKFSGGTEVRDATAENPTEAIAVAESTEHANPERNTRDLAIRASSKPPTKEPTPTSDREQPAESDAAPVNPPIIHQSDRGPTDAAQKREFPNPETPKKIPRAAVRTTNTTASGKIRSEGRRKSKIPSTATATRHLTPSDKRFALSSLIPDDPEYEDELSTLSSALATPTTSKSKSTTPSSSSLFSANPKPHSLSTTSTPRGPPRRKHSGSICHYPVLGAGTKTPTIRLFDSARRHVSLAPATDSRAYRHNRRQLGLNLSSSLGSSSRRKLARAGDGARGRSGAVHSSPLARTVVGRAGGGTGTGATTEGEEGEEEEDEQEGDVVQTPRGAARRCGVDGFVCERDFCFTCCT</sequence>
<feature type="compositionally biased region" description="Pro residues" evidence="1">
    <location>
        <begin position="393"/>
        <end position="403"/>
    </location>
</feature>
<feature type="compositionally biased region" description="Polar residues" evidence="1">
    <location>
        <begin position="445"/>
        <end position="456"/>
    </location>
</feature>
<feature type="compositionally biased region" description="Polar residues" evidence="1">
    <location>
        <begin position="534"/>
        <end position="549"/>
    </location>
</feature>
<feature type="compositionally biased region" description="Acidic residues" evidence="1">
    <location>
        <begin position="1224"/>
        <end position="1237"/>
    </location>
</feature>
<feature type="compositionally biased region" description="Polar residues" evidence="1">
    <location>
        <begin position="121"/>
        <end position="135"/>
    </location>
</feature>
<evidence type="ECO:0000313" key="2">
    <source>
        <dbReference type="EMBL" id="RYO89757.1"/>
    </source>
</evidence>
<feature type="region of interest" description="Disordered" evidence="1">
    <location>
        <begin position="1081"/>
        <end position="1132"/>
    </location>
</feature>
<feature type="compositionally biased region" description="Basic residues" evidence="1">
    <location>
        <begin position="520"/>
        <end position="529"/>
    </location>
</feature>
<feature type="compositionally biased region" description="Basic and acidic residues" evidence="1">
    <location>
        <begin position="91"/>
        <end position="105"/>
    </location>
</feature>
<feature type="compositionally biased region" description="Polar residues" evidence="1">
    <location>
        <begin position="341"/>
        <end position="359"/>
    </location>
</feature>
<evidence type="ECO:0000256" key="1">
    <source>
        <dbReference type="SAM" id="MobiDB-lite"/>
    </source>
</evidence>
<keyword evidence="3" id="KW-1185">Reference proteome</keyword>
<feature type="region of interest" description="Disordered" evidence="1">
    <location>
        <begin position="1"/>
        <end position="24"/>
    </location>
</feature>
<feature type="compositionally biased region" description="Basic and acidic residues" evidence="1">
    <location>
        <begin position="942"/>
        <end position="956"/>
    </location>
</feature>
<comment type="caution">
    <text evidence="2">The sequence shown here is derived from an EMBL/GenBank/DDBJ whole genome shotgun (WGS) entry which is preliminary data.</text>
</comment>
<evidence type="ECO:0000313" key="3">
    <source>
        <dbReference type="Proteomes" id="UP000294003"/>
    </source>
</evidence>
<feature type="compositionally biased region" description="Low complexity" evidence="1">
    <location>
        <begin position="1081"/>
        <end position="1099"/>
    </location>
</feature>
<feature type="region of interest" description="Disordered" evidence="1">
    <location>
        <begin position="656"/>
        <end position="1060"/>
    </location>
</feature>
<reference evidence="2 3" key="1">
    <citation type="submission" date="2018-06" db="EMBL/GenBank/DDBJ databases">
        <title>Complete Genomes of Monosporascus.</title>
        <authorList>
            <person name="Robinson A.J."/>
            <person name="Natvig D.O."/>
        </authorList>
    </citation>
    <scope>NUCLEOTIDE SEQUENCE [LARGE SCALE GENOMIC DNA]</scope>
    <source>
        <strain evidence="2 3">CBS 609.92</strain>
    </source>
</reference>
<feature type="compositionally biased region" description="Low complexity" evidence="1">
    <location>
        <begin position="468"/>
        <end position="477"/>
    </location>
</feature>
<feature type="region of interest" description="Disordered" evidence="1">
    <location>
        <begin position="1174"/>
        <end position="1246"/>
    </location>
</feature>
<dbReference type="InterPro" id="IPR009072">
    <property type="entry name" value="Histone-fold"/>
</dbReference>
<feature type="region of interest" description="Disordered" evidence="1">
    <location>
        <begin position="86"/>
        <end position="146"/>
    </location>
</feature>
<dbReference type="Pfam" id="PF10384">
    <property type="entry name" value="Scm3"/>
    <property type="match status" value="1"/>
</dbReference>
<feature type="compositionally biased region" description="Polar residues" evidence="1">
    <location>
        <begin position="1041"/>
        <end position="1051"/>
    </location>
</feature>
<gene>
    <name evidence="2" type="ORF">DL762_003034</name>
</gene>
<dbReference type="InterPro" id="IPR018465">
    <property type="entry name" value="Scm3/HJURP"/>
</dbReference>
<feature type="compositionally biased region" description="Basic and acidic residues" evidence="1">
    <location>
        <begin position="311"/>
        <end position="328"/>
    </location>
</feature>
<organism evidence="2 3">
    <name type="scientific">Monosporascus cannonballus</name>
    <dbReference type="NCBI Taxonomy" id="155416"/>
    <lineage>
        <taxon>Eukaryota</taxon>
        <taxon>Fungi</taxon>
        <taxon>Dikarya</taxon>
        <taxon>Ascomycota</taxon>
        <taxon>Pezizomycotina</taxon>
        <taxon>Sordariomycetes</taxon>
        <taxon>Xylariomycetidae</taxon>
        <taxon>Xylariales</taxon>
        <taxon>Xylariales incertae sedis</taxon>
        <taxon>Monosporascus</taxon>
    </lineage>
</organism>
<feature type="compositionally biased region" description="Low complexity" evidence="1">
    <location>
        <begin position="960"/>
        <end position="971"/>
    </location>
</feature>
<name>A0ABY0HBN8_9PEZI</name>
<feature type="compositionally biased region" description="Basic and acidic residues" evidence="1">
    <location>
        <begin position="992"/>
        <end position="1013"/>
    </location>
</feature>
<dbReference type="Proteomes" id="UP000294003">
    <property type="component" value="Unassembled WGS sequence"/>
</dbReference>
<feature type="region of interest" description="Disordered" evidence="1">
    <location>
        <begin position="261"/>
        <end position="620"/>
    </location>
</feature>
<proteinExistence type="predicted"/>
<dbReference type="PANTHER" id="PTHR15992">
    <property type="entry name" value="HOLLIDAY JUNCTION RECOGNITION PROTEIN"/>
    <property type="match status" value="1"/>
</dbReference>
<feature type="compositionally biased region" description="Polar residues" evidence="1">
    <location>
        <begin position="743"/>
        <end position="754"/>
    </location>
</feature>
<feature type="compositionally biased region" description="Basic and acidic residues" evidence="1">
    <location>
        <begin position="421"/>
        <end position="432"/>
    </location>
</feature>
<feature type="compositionally biased region" description="Basic and acidic residues" evidence="1">
    <location>
        <begin position="593"/>
        <end position="609"/>
    </location>
</feature>
<feature type="compositionally biased region" description="Low complexity" evidence="1">
    <location>
        <begin position="299"/>
        <end position="310"/>
    </location>
</feature>
<protein>
    <submittedName>
        <fullName evidence="2">Uncharacterized protein</fullName>
    </submittedName>
</protein>
<dbReference type="PANTHER" id="PTHR15992:SF5">
    <property type="entry name" value="HOLLIDAY JUNCTION RECOGNITION PROTEIN"/>
    <property type="match status" value="1"/>
</dbReference>
<feature type="compositionally biased region" description="Polar residues" evidence="1">
    <location>
        <begin position="817"/>
        <end position="833"/>
    </location>
</feature>
<feature type="compositionally biased region" description="Polar residues" evidence="1">
    <location>
        <begin position="847"/>
        <end position="860"/>
    </location>
</feature>
<dbReference type="Gene3D" id="1.10.20.10">
    <property type="entry name" value="Histone, subunit A"/>
    <property type="match status" value="1"/>
</dbReference>